<keyword evidence="5" id="KW-0680">Restriction system</keyword>
<evidence type="ECO:0000256" key="8">
    <source>
        <dbReference type="SAM" id="MobiDB-lite"/>
    </source>
</evidence>
<keyword evidence="3" id="KW-0808">Transferase</keyword>
<gene>
    <name evidence="10" type="ORF">SAMN05216195_112201</name>
</gene>
<dbReference type="GO" id="GO:0008170">
    <property type="term" value="F:N-methyltransferase activity"/>
    <property type="evidence" value="ECO:0007669"/>
    <property type="project" value="InterPro"/>
</dbReference>
<accession>A0A1H9WSY1</accession>
<evidence type="ECO:0000256" key="5">
    <source>
        <dbReference type="ARBA" id="ARBA00022747"/>
    </source>
</evidence>
<dbReference type="PANTHER" id="PTHR42933:SF4">
    <property type="entry name" value="TYPE I RESTRICTION ENZYME ECOKI METHYLASE SUBUNIT"/>
    <property type="match status" value="1"/>
</dbReference>
<comment type="catalytic activity">
    <reaction evidence="7">
        <text>a 2'-deoxyadenosine in DNA + S-adenosyl-L-methionine = an N(6)-methyl-2'-deoxyadenosine in DNA + S-adenosyl-L-homocysteine + H(+)</text>
        <dbReference type="Rhea" id="RHEA:15197"/>
        <dbReference type="Rhea" id="RHEA-COMP:12418"/>
        <dbReference type="Rhea" id="RHEA-COMP:12419"/>
        <dbReference type="ChEBI" id="CHEBI:15378"/>
        <dbReference type="ChEBI" id="CHEBI:57856"/>
        <dbReference type="ChEBI" id="CHEBI:59789"/>
        <dbReference type="ChEBI" id="CHEBI:90615"/>
        <dbReference type="ChEBI" id="CHEBI:90616"/>
        <dbReference type="EC" id="2.1.1.72"/>
    </reaction>
</comment>
<dbReference type="RefSeq" id="WP_170176462.1">
    <property type="nucleotide sequence ID" value="NZ_FOFT01000012.1"/>
</dbReference>
<keyword evidence="6" id="KW-0238">DNA-binding</keyword>
<dbReference type="GO" id="GO:0003677">
    <property type="term" value="F:DNA binding"/>
    <property type="evidence" value="ECO:0007669"/>
    <property type="project" value="UniProtKB-KW"/>
</dbReference>
<reference evidence="11" key="1">
    <citation type="submission" date="2016-10" db="EMBL/GenBank/DDBJ databases">
        <authorList>
            <person name="Varghese N."/>
            <person name="Submissions S."/>
        </authorList>
    </citation>
    <scope>NUCLEOTIDE SEQUENCE [LARGE SCALE GENOMIC DNA]</scope>
    <source>
        <strain evidence="11">CGMCC 4.578</strain>
    </source>
</reference>
<dbReference type="SUPFAM" id="SSF116734">
    <property type="entry name" value="DNA methylase specificity domain"/>
    <property type="match status" value="1"/>
</dbReference>
<dbReference type="Gene3D" id="3.40.50.150">
    <property type="entry name" value="Vaccinia Virus protein VP39"/>
    <property type="match status" value="1"/>
</dbReference>
<dbReference type="Pfam" id="PF02384">
    <property type="entry name" value="N6_Mtase"/>
    <property type="match status" value="1"/>
</dbReference>
<dbReference type="CDD" id="cd02440">
    <property type="entry name" value="AdoMet_MTases"/>
    <property type="match status" value="1"/>
</dbReference>
<dbReference type="GO" id="GO:0009007">
    <property type="term" value="F:site-specific DNA-methyltransferase (adenine-specific) activity"/>
    <property type="evidence" value="ECO:0007669"/>
    <property type="project" value="UniProtKB-EC"/>
</dbReference>
<evidence type="ECO:0000256" key="1">
    <source>
        <dbReference type="ARBA" id="ARBA00011900"/>
    </source>
</evidence>
<dbReference type="PROSITE" id="PS00092">
    <property type="entry name" value="N6_MTASE"/>
    <property type="match status" value="1"/>
</dbReference>
<proteinExistence type="predicted"/>
<feature type="region of interest" description="Disordered" evidence="8">
    <location>
        <begin position="1"/>
        <end position="43"/>
    </location>
</feature>
<dbReference type="PANTHER" id="PTHR42933">
    <property type="entry name" value="SLR6095 PROTEIN"/>
    <property type="match status" value="1"/>
</dbReference>
<dbReference type="GO" id="GO:0009307">
    <property type="term" value="P:DNA restriction-modification system"/>
    <property type="evidence" value="ECO:0007669"/>
    <property type="project" value="UniProtKB-KW"/>
</dbReference>
<evidence type="ECO:0000256" key="2">
    <source>
        <dbReference type="ARBA" id="ARBA00022603"/>
    </source>
</evidence>
<sequence length="646" mass="71110">MPKEIRPEEAVDGERERNAEADRLAPREERARPNLVGDRSTNESSVGFIDDHLLPGLRALGARSAAANGLERLFEELRDRLRAGARIDEALKGLDRAPFSSDEDVHKAAALYESLLEGFWSRGNGFGEYYTPRSLIHLVTRLVAPTPGESVLNPAAGTGGFLTEVLDHFHRGEPRSMRPPGSVVGVEERQVPYLLSTLNLALHGANASRIHLGDSLSVTRHDPVAGGRFDVVLANPPFGGTVETAQAFPERIQTRDRFWLFVVQVLDLLKPGGRCGLIVPNAFLFADGVGARIKERLLKECELHTVVRLPGGLFAPNTAIPVNLVFFKKRADDKPASMVVDDDDWATQETWFYEVPPRGRKAPDKATPMGVEGFDEVISWSSGPDLPKRVENDRAWSVPIARLRADGFNLDLRRADLRKRAGRSSARDSLEHLVGIQDSISAVFTALQADLGSDAPAKHYPERPMSDFLTPVREVVEVAPGSEYRMAGLRSSGRGLIDRGMRPGSEISYKKLARLSSGQVVFARLSAWEGGLAIVPDSFAGAFVSDEYRTFAIDREVCDTGYLENLLLWQELWGHFTPRGSTGRMRVAESDFLAILVPMPELAEQRRVAAVLGKGVAELDRLARRRDELEKSFRSALLGTAFGGEL</sequence>
<evidence type="ECO:0000259" key="9">
    <source>
        <dbReference type="Pfam" id="PF02384"/>
    </source>
</evidence>
<dbReference type="InterPro" id="IPR051537">
    <property type="entry name" value="DNA_Adenine_Mtase"/>
</dbReference>
<dbReference type="InterPro" id="IPR029063">
    <property type="entry name" value="SAM-dependent_MTases_sf"/>
</dbReference>
<evidence type="ECO:0000313" key="10">
    <source>
        <dbReference type="EMBL" id="SES37036.1"/>
    </source>
</evidence>
<dbReference type="InterPro" id="IPR002052">
    <property type="entry name" value="DNA_methylase_N6_adenine_CS"/>
</dbReference>
<evidence type="ECO:0000256" key="3">
    <source>
        <dbReference type="ARBA" id="ARBA00022679"/>
    </source>
</evidence>
<feature type="compositionally biased region" description="Basic and acidic residues" evidence="8">
    <location>
        <begin position="1"/>
        <end position="32"/>
    </location>
</feature>
<dbReference type="EMBL" id="FOFT01000012">
    <property type="protein sequence ID" value="SES37036.1"/>
    <property type="molecule type" value="Genomic_DNA"/>
</dbReference>
<feature type="domain" description="DNA methylase adenine-specific" evidence="9">
    <location>
        <begin position="110"/>
        <end position="414"/>
    </location>
</feature>
<dbReference type="SUPFAM" id="SSF53335">
    <property type="entry name" value="S-adenosyl-L-methionine-dependent methyltransferases"/>
    <property type="match status" value="1"/>
</dbReference>
<dbReference type="InterPro" id="IPR003356">
    <property type="entry name" value="DNA_methylase_A-5"/>
</dbReference>
<dbReference type="EC" id="2.1.1.72" evidence="1"/>
<name>A0A1H9WSY1_9PSEU</name>
<keyword evidence="2 10" id="KW-0489">Methyltransferase</keyword>
<evidence type="ECO:0000256" key="6">
    <source>
        <dbReference type="ARBA" id="ARBA00023125"/>
    </source>
</evidence>
<protein>
    <recommendedName>
        <fullName evidence="1">site-specific DNA-methyltransferase (adenine-specific)</fullName>
        <ecNumber evidence="1">2.1.1.72</ecNumber>
    </recommendedName>
</protein>
<evidence type="ECO:0000256" key="7">
    <source>
        <dbReference type="ARBA" id="ARBA00047942"/>
    </source>
</evidence>
<keyword evidence="11" id="KW-1185">Reference proteome</keyword>
<keyword evidence="4" id="KW-0949">S-adenosyl-L-methionine</keyword>
<dbReference type="InterPro" id="IPR044946">
    <property type="entry name" value="Restrct_endonuc_typeI_TRD_sf"/>
</dbReference>
<dbReference type="Gene3D" id="3.90.220.20">
    <property type="entry name" value="DNA methylase specificity domains"/>
    <property type="match status" value="2"/>
</dbReference>
<dbReference type="AlphaFoldDB" id="A0A1H9WSY1"/>
<dbReference type="Proteomes" id="UP000199028">
    <property type="component" value="Unassembled WGS sequence"/>
</dbReference>
<dbReference type="GO" id="GO:0032259">
    <property type="term" value="P:methylation"/>
    <property type="evidence" value="ECO:0007669"/>
    <property type="project" value="UniProtKB-KW"/>
</dbReference>
<dbReference type="PRINTS" id="PR00507">
    <property type="entry name" value="N12N6MTFRASE"/>
</dbReference>
<evidence type="ECO:0000256" key="4">
    <source>
        <dbReference type="ARBA" id="ARBA00022691"/>
    </source>
</evidence>
<organism evidence="10 11">
    <name type="scientific">Lentzea flaviverrucosa</name>
    <dbReference type="NCBI Taxonomy" id="200379"/>
    <lineage>
        <taxon>Bacteria</taxon>
        <taxon>Bacillati</taxon>
        <taxon>Actinomycetota</taxon>
        <taxon>Actinomycetes</taxon>
        <taxon>Pseudonocardiales</taxon>
        <taxon>Pseudonocardiaceae</taxon>
        <taxon>Lentzea</taxon>
    </lineage>
</organism>
<evidence type="ECO:0000313" key="11">
    <source>
        <dbReference type="Proteomes" id="UP000199028"/>
    </source>
</evidence>